<sequence length="111" mass="11916">MIDVKISVNNVDYEAALDTLLPVLLEHLSKKSENAFLASVLSKTKGVSSIAAKAALKALPQDTRDELAVACLNHYKEDIQRLLTEASKQKGIALQIEGIDIAVAQNSEAGQ</sequence>
<evidence type="ECO:0000313" key="2">
    <source>
        <dbReference type="Proteomes" id="UP000249377"/>
    </source>
</evidence>
<dbReference type="EMBL" id="QLYR01000001">
    <property type="protein sequence ID" value="RAQ30053.1"/>
    <property type="molecule type" value="Genomic_DNA"/>
</dbReference>
<proteinExistence type="predicted"/>
<gene>
    <name evidence="1" type="ORF">DPQ25_00655</name>
</gene>
<name>A0A328UKI8_9FIRM</name>
<dbReference type="Proteomes" id="UP000249377">
    <property type="component" value="Unassembled WGS sequence"/>
</dbReference>
<reference evidence="1 2" key="1">
    <citation type="submission" date="2018-06" db="EMBL/GenBank/DDBJ databases">
        <title>Noncontiguous genome sequence of Ruminococcaceae bacterium ASD2818.</title>
        <authorList>
            <person name="Chaplin A.V."/>
            <person name="Sokolova S.R."/>
            <person name="Kochetkova T.O."/>
            <person name="Goltsov A.Y."/>
            <person name="Trofimov D.Y."/>
            <person name="Efimov B.A."/>
        </authorList>
    </citation>
    <scope>NUCLEOTIDE SEQUENCE [LARGE SCALE GENOMIC DNA]</scope>
    <source>
        <strain evidence="1 2">ASD2818</strain>
    </source>
</reference>
<evidence type="ECO:0000313" key="1">
    <source>
        <dbReference type="EMBL" id="RAQ30053.1"/>
    </source>
</evidence>
<dbReference type="RefSeq" id="WP_112331249.1">
    <property type="nucleotide sequence ID" value="NZ_QLYR01000001.1"/>
</dbReference>
<protein>
    <submittedName>
        <fullName evidence="1">Uncharacterized protein</fullName>
    </submittedName>
</protein>
<comment type="caution">
    <text evidence="1">The sequence shown here is derived from an EMBL/GenBank/DDBJ whole genome shotgun (WGS) entry which is preliminary data.</text>
</comment>
<organism evidence="1 2">
    <name type="scientific">Hydrogeniiclostridium mannosilyticum</name>
    <dbReference type="NCBI Taxonomy" id="2764322"/>
    <lineage>
        <taxon>Bacteria</taxon>
        <taxon>Bacillati</taxon>
        <taxon>Bacillota</taxon>
        <taxon>Clostridia</taxon>
        <taxon>Eubacteriales</taxon>
        <taxon>Acutalibacteraceae</taxon>
        <taxon>Hydrogeniiclostridium</taxon>
    </lineage>
</organism>
<keyword evidence="2" id="KW-1185">Reference proteome</keyword>
<accession>A0A328UKI8</accession>
<dbReference type="AlphaFoldDB" id="A0A328UKI8"/>